<feature type="signal peptide" evidence="1">
    <location>
        <begin position="1"/>
        <end position="21"/>
    </location>
</feature>
<keyword evidence="3" id="KW-1185">Reference proteome</keyword>
<gene>
    <name evidence="2" type="ORF">QQ008_24740</name>
</gene>
<dbReference type="RefSeq" id="WP_346754647.1">
    <property type="nucleotide sequence ID" value="NZ_JAUJEA010000012.1"/>
</dbReference>
<evidence type="ECO:0000313" key="2">
    <source>
        <dbReference type="EMBL" id="MDN5204623.1"/>
    </source>
</evidence>
<evidence type="ECO:0000256" key="1">
    <source>
        <dbReference type="SAM" id="SignalP"/>
    </source>
</evidence>
<accession>A0ABT8KWU0</accession>
<sequence length="349" mass="41402">MKKRITLNMLFLLVFSVSGYAQEIHTIIKGKVHNWPTDTIYLSELPFHSPYSRSVKYQLISDDSTFTFQFEKVKIPFVLYLSPDKKLINQNFQSLLFDNLTDKHYYGHCAKFYTHGLTTHLIGPGEKLEIDIIYKGWDKAKLEFTGSDSFQNYYYQKSFALDNTIDKRLELYASKSMKIVIAQLKKVTQKLLARLEKEKEKLSPLFYDYIKAEIEFGARKEFLKFLRFSKETEMQSLFSEEIPKEIMDVVEFDKSKINEAILISEEYNEYLELYLNFKMNIINKKHILYNEFSMQKCQIAIKVLPEESIYYYLANHLIQYPEVEFFDDLVSELIKRYPEGELNDVLLEI</sequence>
<reference evidence="2" key="1">
    <citation type="submission" date="2023-06" db="EMBL/GenBank/DDBJ databases">
        <title>Genomic of Parafulvivirga corallium.</title>
        <authorList>
            <person name="Wang G."/>
        </authorList>
    </citation>
    <scope>NUCLEOTIDE SEQUENCE</scope>
    <source>
        <strain evidence="2">BMA10</strain>
    </source>
</reference>
<name>A0ABT8KWU0_9BACT</name>
<organism evidence="2 3">
    <name type="scientific">Splendidivirga corallicola</name>
    <dbReference type="NCBI Taxonomy" id="3051826"/>
    <lineage>
        <taxon>Bacteria</taxon>
        <taxon>Pseudomonadati</taxon>
        <taxon>Bacteroidota</taxon>
        <taxon>Cytophagia</taxon>
        <taxon>Cytophagales</taxon>
        <taxon>Splendidivirgaceae</taxon>
        <taxon>Splendidivirga</taxon>
    </lineage>
</organism>
<dbReference type="EMBL" id="JAUJEA010000012">
    <property type="protein sequence ID" value="MDN5204623.1"/>
    <property type="molecule type" value="Genomic_DNA"/>
</dbReference>
<evidence type="ECO:0008006" key="4">
    <source>
        <dbReference type="Google" id="ProtNLM"/>
    </source>
</evidence>
<dbReference type="Proteomes" id="UP001172082">
    <property type="component" value="Unassembled WGS sequence"/>
</dbReference>
<comment type="caution">
    <text evidence="2">The sequence shown here is derived from an EMBL/GenBank/DDBJ whole genome shotgun (WGS) entry which is preliminary data.</text>
</comment>
<protein>
    <recommendedName>
        <fullName evidence="4">DUF4369 domain-containing protein</fullName>
    </recommendedName>
</protein>
<proteinExistence type="predicted"/>
<evidence type="ECO:0000313" key="3">
    <source>
        <dbReference type="Proteomes" id="UP001172082"/>
    </source>
</evidence>
<keyword evidence="1" id="KW-0732">Signal</keyword>
<feature type="chain" id="PRO_5045605436" description="DUF4369 domain-containing protein" evidence="1">
    <location>
        <begin position="22"/>
        <end position="349"/>
    </location>
</feature>